<dbReference type="Proteomes" id="UP000525078">
    <property type="component" value="Unassembled WGS sequence"/>
</dbReference>
<dbReference type="GO" id="GO:0009395">
    <property type="term" value="P:phospholipid catabolic process"/>
    <property type="evidence" value="ECO:0007669"/>
    <property type="project" value="TreeGrafter"/>
</dbReference>
<organism evidence="3 4">
    <name type="scientific">Cannabis sativa</name>
    <name type="common">Hemp</name>
    <name type="synonym">Marijuana</name>
    <dbReference type="NCBI Taxonomy" id="3483"/>
    <lineage>
        <taxon>Eukaryota</taxon>
        <taxon>Viridiplantae</taxon>
        <taxon>Streptophyta</taxon>
        <taxon>Embryophyta</taxon>
        <taxon>Tracheophyta</taxon>
        <taxon>Spermatophyta</taxon>
        <taxon>Magnoliopsida</taxon>
        <taxon>eudicotyledons</taxon>
        <taxon>Gunneridae</taxon>
        <taxon>Pentapetalae</taxon>
        <taxon>rosids</taxon>
        <taxon>fabids</taxon>
        <taxon>Rosales</taxon>
        <taxon>Cannabaceae</taxon>
        <taxon>Cannabis</taxon>
    </lineage>
</organism>
<evidence type="ECO:0000313" key="3">
    <source>
        <dbReference type="EMBL" id="KAF4362072.1"/>
    </source>
</evidence>
<sequence>MLLFHNGQIPMSHFTKMLTHCSTFQPPLDICGTTHRKLWEDVYKAIEGAKYLVYIAGWSFNPKMVLVRDYQVDIPHAKGVQLGDLLKRKAEEGVAVRVMLWDDETSLPLSRTKG</sequence>
<accession>A0A7J6EUG3</accession>
<evidence type="ECO:0008006" key="5">
    <source>
        <dbReference type="Google" id="ProtNLM"/>
    </source>
</evidence>
<dbReference type="SUPFAM" id="SSF56024">
    <property type="entry name" value="Phospholipase D/nuclease"/>
    <property type="match status" value="1"/>
</dbReference>
<evidence type="ECO:0000256" key="2">
    <source>
        <dbReference type="ARBA" id="ARBA00023098"/>
    </source>
</evidence>
<dbReference type="AlphaFoldDB" id="A0A7J6EUG3"/>
<dbReference type="PANTHER" id="PTHR18896:SF137">
    <property type="entry name" value="PHOSPHOLIPASE D ALPHA 4"/>
    <property type="match status" value="1"/>
</dbReference>
<keyword evidence="2" id="KW-0443">Lipid metabolism</keyword>
<protein>
    <recommendedName>
        <fullName evidence="5">Phospholipase D</fullName>
    </recommendedName>
</protein>
<dbReference type="GO" id="GO:0005886">
    <property type="term" value="C:plasma membrane"/>
    <property type="evidence" value="ECO:0007669"/>
    <property type="project" value="TreeGrafter"/>
</dbReference>
<dbReference type="PANTHER" id="PTHR18896">
    <property type="entry name" value="PHOSPHOLIPASE D"/>
    <property type="match status" value="1"/>
</dbReference>
<dbReference type="InterPro" id="IPR015679">
    <property type="entry name" value="PLipase_D_fam"/>
</dbReference>
<keyword evidence="1" id="KW-0677">Repeat</keyword>
<dbReference type="GO" id="GO:0004630">
    <property type="term" value="F:phospholipase D activity"/>
    <property type="evidence" value="ECO:0007669"/>
    <property type="project" value="TreeGrafter"/>
</dbReference>
<comment type="caution">
    <text evidence="3">The sequence shown here is derived from an EMBL/GenBank/DDBJ whole genome shotgun (WGS) entry which is preliminary data.</text>
</comment>
<reference evidence="3 4" key="1">
    <citation type="journal article" date="2020" name="bioRxiv">
        <title>Sequence and annotation of 42 cannabis genomes reveals extensive copy number variation in cannabinoid synthesis and pathogen resistance genes.</title>
        <authorList>
            <person name="Mckernan K.J."/>
            <person name="Helbert Y."/>
            <person name="Kane L.T."/>
            <person name="Ebling H."/>
            <person name="Zhang L."/>
            <person name="Liu B."/>
            <person name="Eaton Z."/>
            <person name="Mclaughlin S."/>
            <person name="Kingan S."/>
            <person name="Baybayan P."/>
            <person name="Concepcion G."/>
            <person name="Jordan M."/>
            <person name="Riva A."/>
            <person name="Barbazuk W."/>
            <person name="Harkins T."/>
        </authorList>
    </citation>
    <scope>NUCLEOTIDE SEQUENCE [LARGE SCALE GENOMIC DNA]</scope>
    <source>
        <strain evidence="4">cv. Jamaican Lion 4</strain>
        <tissue evidence="3">Leaf</tissue>
    </source>
</reference>
<gene>
    <name evidence="3" type="ORF">F8388_023924</name>
</gene>
<name>A0A7J6EUG3_CANSA</name>
<dbReference type="Gene3D" id="3.30.870.10">
    <property type="entry name" value="Endonuclease Chain A"/>
    <property type="match status" value="1"/>
</dbReference>
<evidence type="ECO:0000256" key="1">
    <source>
        <dbReference type="ARBA" id="ARBA00022737"/>
    </source>
</evidence>
<dbReference type="EMBL" id="JAATIP010000186">
    <property type="protein sequence ID" value="KAF4362072.1"/>
    <property type="molecule type" value="Genomic_DNA"/>
</dbReference>
<evidence type="ECO:0000313" key="4">
    <source>
        <dbReference type="Proteomes" id="UP000525078"/>
    </source>
</evidence>
<proteinExistence type="predicted"/>